<comment type="caution">
    <text evidence="1">The sequence shown here is derived from an EMBL/GenBank/DDBJ whole genome shotgun (WGS) entry which is preliminary data.</text>
</comment>
<organism evidence="1 2">
    <name type="scientific">Streblomastix strix</name>
    <dbReference type="NCBI Taxonomy" id="222440"/>
    <lineage>
        <taxon>Eukaryota</taxon>
        <taxon>Metamonada</taxon>
        <taxon>Preaxostyla</taxon>
        <taxon>Oxymonadida</taxon>
        <taxon>Streblomastigidae</taxon>
        <taxon>Streblomastix</taxon>
    </lineage>
</organism>
<sequence>MIRISNPTRIRKYLYLPLRGRIPPPPPLPPPPRYPFLLTSGKGRDQKRIRLLARHSEILEISEVNKIQIHQIYIPGLQNQIADSLSHLDQEAIATDAFQQSWRNQSQLIHPPIITLQKVVHKISMEKPRGIAIAPDWLGQPWHSDLELLSSKKISLGPCVNNLKPGRRMKGRKIKLPPEI</sequence>
<gene>
    <name evidence="1" type="ORF">EZS28_005199</name>
</gene>
<evidence type="ECO:0000313" key="1">
    <source>
        <dbReference type="EMBL" id="KAA6399275.1"/>
    </source>
</evidence>
<dbReference type="EMBL" id="SNRW01000785">
    <property type="protein sequence ID" value="KAA6399275.1"/>
    <property type="molecule type" value="Genomic_DNA"/>
</dbReference>
<dbReference type="Proteomes" id="UP000324800">
    <property type="component" value="Unassembled WGS sequence"/>
</dbReference>
<name>A0A5J4WY31_9EUKA</name>
<accession>A0A5J4WY31</accession>
<evidence type="ECO:0000313" key="2">
    <source>
        <dbReference type="Proteomes" id="UP000324800"/>
    </source>
</evidence>
<reference evidence="1 2" key="1">
    <citation type="submission" date="2019-03" db="EMBL/GenBank/DDBJ databases">
        <title>Single cell metagenomics reveals metabolic interactions within the superorganism composed of flagellate Streblomastix strix and complex community of Bacteroidetes bacteria on its surface.</title>
        <authorList>
            <person name="Treitli S.C."/>
            <person name="Kolisko M."/>
            <person name="Husnik F."/>
            <person name="Keeling P."/>
            <person name="Hampl V."/>
        </authorList>
    </citation>
    <scope>NUCLEOTIDE SEQUENCE [LARGE SCALE GENOMIC DNA]</scope>
    <source>
        <strain evidence="1">ST1C</strain>
    </source>
</reference>
<protein>
    <submittedName>
        <fullName evidence="1">Uncharacterized protein</fullName>
    </submittedName>
</protein>
<proteinExistence type="predicted"/>
<dbReference type="AlphaFoldDB" id="A0A5J4WY31"/>